<dbReference type="PANTHER" id="PTHR45176">
    <property type="entry name" value="TRANSDUCIN FAMILY PROTEIN / WD-40 REPEAT FAMILY PROTEIN-RELATED"/>
    <property type="match status" value="1"/>
</dbReference>
<evidence type="ECO:0000256" key="4">
    <source>
        <dbReference type="ARBA" id="ARBA00022574"/>
    </source>
</evidence>
<dbReference type="SUPFAM" id="SSF63829">
    <property type="entry name" value="Calcium-dependent phosphotriesterase"/>
    <property type="match status" value="1"/>
</dbReference>
<evidence type="ECO:0000256" key="3">
    <source>
        <dbReference type="ARBA" id="ARBA00022552"/>
    </source>
</evidence>
<dbReference type="AlphaFoldDB" id="A0A6J5VXY1"/>
<keyword evidence="11" id="KW-1185">Reference proteome</keyword>
<evidence type="ECO:0000313" key="11">
    <source>
        <dbReference type="Proteomes" id="UP000507245"/>
    </source>
</evidence>
<feature type="repeat" description="WD" evidence="7">
    <location>
        <begin position="280"/>
        <end position="321"/>
    </location>
</feature>
<sequence length="817" mass="89376">MIAGGKSYVSAPPAFSTDAKRLLVCTGTIVSIFSTSTGLQIASLEAHNALVTSVIVVPGNKALSFCWTASLDGTLRYWDFAVAELMKTIDIKCPFSLWYLFSLVIPSFLGQPEKGMQESALPVHVFAYLSVENTQVQANATKALRGQIRKCDLTESRLGGGVFAETQEPEVITVSPSGKFFGIRNKRKSHLWRVPAIDSKLLVSKKITLHHTRNLTVLAFHPTKTIVAAGDVSGRILTWRGFGNRTFSDGGKLENGTSMNNEEERPGVRGDDDADSCTTWHWHPAGISVLSFSSDGAYLYSGGVEGVLVVWQLDTGKKKFLPRIGSPLLYLTDSPDPSLSSISCADNQIHILKMPLMEIVKSISGIKLPYSVPEIYEGICNRFAFDHTAGLVALRTENYRIQFYSLFDDREVSEVQVCERNHQPGDEIRVIVTLVSLSGDGSIMSTVEVKLPEEGLGGLVCLKFWASGSQDKNFTMSTIVYEPHRDAGISSLAFHPTRHMVVSSSYGGDFKIWVCSDEIQQKHEALQHSGWMCHAVGSYKKKPMTAAAFSADGSVLAVAAETVITLWDPDNNALVAVIGEAQMPIVTLSFAGKSEYLVSVSQGSKPQLSVWSMSKLSESWSYKLHIEDVTCAPDSSSFAVLALLPKSSACMGSNEPSLLGKDGVILLFNATDPVPLAMWSVRKAKGGGLAFLNGNQHSFQYNILDGKPPQTLLVYMNGDHEYIIFDPYGNETNELSLTKRESHVALDETGQFGYASIYGELPRFDLKRDQAFLAPSAPSQRPWETLFSGSSHNLPPLTKLCSEFMESLLEKRTATVE</sequence>
<keyword evidence="2" id="KW-0690">Ribosome biogenesis</keyword>
<evidence type="ECO:0000256" key="7">
    <source>
        <dbReference type="PROSITE-ProRule" id="PRU00221"/>
    </source>
</evidence>
<dbReference type="SUPFAM" id="SSF50978">
    <property type="entry name" value="WD40 repeat-like"/>
    <property type="match status" value="1"/>
</dbReference>
<keyword evidence="3" id="KW-0698">rRNA processing</keyword>
<organism evidence="10 11">
    <name type="scientific">Prunus armeniaca</name>
    <name type="common">Apricot</name>
    <name type="synonym">Armeniaca vulgaris</name>
    <dbReference type="NCBI Taxonomy" id="36596"/>
    <lineage>
        <taxon>Eukaryota</taxon>
        <taxon>Viridiplantae</taxon>
        <taxon>Streptophyta</taxon>
        <taxon>Embryophyta</taxon>
        <taxon>Tracheophyta</taxon>
        <taxon>Spermatophyta</taxon>
        <taxon>Magnoliopsida</taxon>
        <taxon>eudicotyledons</taxon>
        <taxon>Gunneridae</taxon>
        <taxon>Pentapetalae</taxon>
        <taxon>rosids</taxon>
        <taxon>fabids</taxon>
        <taxon>Rosales</taxon>
        <taxon>Rosaceae</taxon>
        <taxon>Amygdaloideae</taxon>
        <taxon>Amygdaleae</taxon>
        <taxon>Prunus</taxon>
    </lineage>
</organism>
<dbReference type="PROSITE" id="PS50294">
    <property type="entry name" value="WD_REPEATS_REGION"/>
    <property type="match status" value="1"/>
</dbReference>
<dbReference type="PROSITE" id="PS50082">
    <property type="entry name" value="WD_REPEATS_2"/>
    <property type="match status" value="2"/>
</dbReference>
<evidence type="ECO:0000256" key="1">
    <source>
        <dbReference type="ARBA" id="ARBA00004604"/>
    </source>
</evidence>
<dbReference type="Pfam" id="PF23769">
    <property type="entry name" value="Beta-prop_WDR75_2nd"/>
    <property type="match status" value="1"/>
</dbReference>
<feature type="region of interest" description="Disordered" evidence="8">
    <location>
        <begin position="250"/>
        <end position="273"/>
    </location>
</feature>
<dbReference type="Gene3D" id="2.130.10.10">
    <property type="entry name" value="YVTN repeat-like/Quinoprotein amine dehydrogenase"/>
    <property type="match status" value="4"/>
</dbReference>
<proteinExistence type="predicted"/>
<comment type="subcellular location">
    <subcellularLocation>
        <location evidence="1">Nucleus</location>
        <location evidence="1">Nucleolus</location>
    </subcellularLocation>
</comment>
<dbReference type="SUPFAM" id="SSF51004">
    <property type="entry name" value="C-terminal (heme d1) domain of cytochrome cd1-nitrite reductase"/>
    <property type="match status" value="1"/>
</dbReference>
<dbReference type="SMART" id="SM00320">
    <property type="entry name" value="WD40"/>
    <property type="match status" value="6"/>
</dbReference>
<accession>A0A6J5VXY1</accession>
<name>A0A6J5VXY1_PRUAR</name>
<gene>
    <name evidence="10" type="ORF">ORAREDHAP_LOCUS1503</name>
</gene>
<feature type="domain" description="WD repeat-containing protein 75 second beta-propeller" evidence="9">
    <location>
        <begin position="394"/>
        <end position="648"/>
    </location>
</feature>
<dbReference type="InterPro" id="IPR036322">
    <property type="entry name" value="WD40_repeat_dom_sf"/>
</dbReference>
<dbReference type="InterPro" id="IPR057644">
    <property type="entry name" value="Beta-prop_WDR75_2nd"/>
</dbReference>
<dbReference type="InterPro" id="IPR015943">
    <property type="entry name" value="WD40/YVTN_repeat-like_dom_sf"/>
</dbReference>
<evidence type="ECO:0000259" key="9">
    <source>
        <dbReference type="Pfam" id="PF23769"/>
    </source>
</evidence>
<dbReference type="InterPro" id="IPR001680">
    <property type="entry name" value="WD40_rpt"/>
</dbReference>
<dbReference type="Pfam" id="PF23869">
    <property type="entry name" value="Beta-prop_WDR75_1st"/>
    <property type="match status" value="2"/>
</dbReference>
<dbReference type="Proteomes" id="UP000507245">
    <property type="component" value="Unassembled WGS sequence"/>
</dbReference>
<dbReference type="OrthoDB" id="4096at2759"/>
<dbReference type="InterPro" id="IPR011048">
    <property type="entry name" value="Haem_d1_sf"/>
</dbReference>
<keyword evidence="5" id="KW-0677">Repeat</keyword>
<evidence type="ECO:0000256" key="8">
    <source>
        <dbReference type="SAM" id="MobiDB-lite"/>
    </source>
</evidence>
<keyword evidence="4 7" id="KW-0853">WD repeat</keyword>
<keyword evidence="6" id="KW-0539">Nucleus</keyword>
<feature type="repeat" description="WD" evidence="7">
    <location>
        <begin position="44"/>
        <end position="88"/>
    </location>
</feature>
<dbReference type="EMBL" id="CAEKKB010000001">
    <property type="protein sequence ID" value="CAB4292871.1"/>
    <property type="molecule type" value="Genomic_DNA"/>
</dbReference>
<evidence type="ECO:0000313" key="10">
    <source>
        <dbReference type="EMBL" id="CAB4292871.1"/>
    </source>
</evidence>
<evidence type="ECO:0000256" key="2">
    <source>
        <dbReference type="ARBA" id="ARBA00022517"/>
    </source>
</evidence>
<evidence type="ECO:0000256" key="5">
    <source>
        <dbReference type="ARBA" id="ARBA00022737"/>
    </source>
</evidence>
<protein>
    <recommendedName>
        <fullName evidence="9">WD repeat-containing protein 75 second beta-propeller domain-containing protein</fullName>
    </recommendedName>
</protein>
<reference evidence="11" key="1">
    <citation type="journal article" date="2020" name="Genome Biol.">
        <title>Gamete binning: chromosome-level and haplotype-resolved genome assembly enabled by high-throughput single-cell sequencing of gamete genomes.</title>
        <authorList>
            <person name="Campoy J.A."/>
            <person name="Sun H."/>
            <person name="Goel M."/>
            <person name="Jiao W.-B."/>
            <person name="Folz-Donahue K."/>
            <person name="Wang N."/>
            <person name="Rubio M."/>
            <person name="Liu C."/>
            <person name="Kukat C."/>
            <person name="Ruiz D."/>
            <person name="Huettel B."/>
            <person name="Schneeberger K."/>
        </authorList>
    </citation>
    <scope>NUCLEOTIDE SEQUENCE [LARGE SCALE GENOMIC DNA]</scope>
    <source>
        <strain evidence="11">cv. Rojo Pasion</strain>
    </source>
</reference>
<evidence type="ECO:0000256" key="6">
    <source>
        <dbReference type="ARBA" id="ARBA00023242"/>
    </source>
</evidence>
<dbReference type="PANTHER" id="PTHR45176:SF1">
    <property type="entry name" value="TRANSDUCIN FAMILY PROTEIN _ WD-40 REPEAT FAMILY PROTEIN-RELATED"/>
    <property type="match status" value="1"/>
</dbReference>
<feature type="compositionally biased region" description="Basic and acidic residues" evidence="8">
    <location>
        <begin position="262"/>
        <end position="271"/>
    </location>
</feature>